<dbReference type="OrthoDB" id="9763537at2"/>
<evidence type="ECO:0000256" key="2">
    <source>
        <dbReference type="SAM" id="Phobius"/>
    </source>
</evidence>
<feature type="region of interest" description="Disordered" evidence="1">
    <location>
        <begin position="288"/>
        <end position="308"/>
    </location>
</feature>
<protein>
    <submittedName>
        <fullName evidence="3">Gli521 adhesion and gliding protein</fullName>
    </submittedName>
</protein>
<dbReference type="InterPro" id="IPR011047">
    <property type="entry name" value="Quinoprotein_ADH-like_sf"/>
</dbReference>
<proteinExistence type="predicted"/>
<dbReference type="NCBIfam" id="NF045860">
    <property type="entry name" value="glide_Gli521"/>
    <property type="match status" value="1"/>
</dbReference>
<keyword evidence="4" id="KW-1185">Reference proteome</keyword>
<sequence>MKIKNKKIILASVSTTVALTSGLTLGLYNPKVVQNKENLITNRSSQIDLAITSNSENPDPLNNVLQDNSKAFLSKNIAQIIRQYSAGSYEKTESVVINGRTNISDPLNNRGSNVDIFGGYITSFSVSNPSANIMEFAFLVSSPEQVPTSNNAPLGPVDNLTLNRNTQFFVTYRLDLTTNVYSRSNRIALPNSSYNLRFNLANSNTNGSELDIKNNWTRNKATDIISDRRGGYFIFGDRGYIKHLVPNGLNFSFGNEKEFNLVPQFLRFNNTYDKKVLNNVHPSLNTGGYDLNTNSPTDTGVNNNGDTPVGLPNTSHIDRWKTTQAIVDNTGEFVYFAGEGQYVAKVRIATGEIVWRTHSLLTNNIFSTNAINVTLDANGNLIALDNANPRTLKGYSTYHTGLYFAQWSATATLSIDPITNRLFAFGGNQASFVEINQATGEIVAPSKQISNLESNSRVTHVTYLGNNRFAVASQVPKGSNSSINPKISILDTNGNSTRSNIDIFSQITLQRPHPAWSNPGSIAKIIPDGFGGFNILGWNVDVAKNEIYNARTPLNAENGQLIMPELINLIDGGGFGFSYRYSQQILRTFDSYLINVDGNGEIKNINSNWANSSFINEITGETSPIVRENHNSLRDIVYDGNGGYYGITVSNTLVHLNNQGNQLSWKSDIPNNDVSSNGYISTSSSDLQTILNNQQNQATASILSLKNQSLILATRNNVRVLPFNGTSTSNSTLNIALANNFIIDNIQEVDSNTYLLSGNNSSSQKIIYILRFGIGGAPILSNHHMIDSNSLKSNVLTGKIYPNGLLAIMVANNTNGITFLDYNFNNNTIGLNPTQNFNTNIVPTNAQIENLAISPQNESLVVAYRINNNLGFRIFGALSSRYRTNTPYYSSTPLNLSASSIHLPYIDITPNEASGIFTNSALPLKSIISNTFNRSSDTFNASDASRGNTALIYSLGQNIYSLNFNSLGSDQSNNVTQWGIPVEKALSFTKLTNANSLRTSNSSTLVSSDFSISAIESDGVGGYIIGGNSPILMRLGLVNGFLQLISYESYAAEFNNLIVNTIHSDRQGMFIVSGQNGLGAATIQINRLLTRGLIDIDNPYGQTFTGRPTVAQITNFWESYKNITSVNTISNGLGVVTLQRHQAYLLNRKAIKIPKNTSLSITDILRFKGTIPSVGNQVGFTINETDLWGDLGRDYYGNIDVQYSFVGFTTNNQQNWVTGSDNFVNLFKLDANFRPQPSAGFTLNAQQIQSFRPRHLMIRYVVNNDSLVPGFSSNNIAISTEALSVRGNSEVTSADMIKDLTLNHIIYLQSNATGNFIADGNSPFRPTTSNFWNSFFIGEPNNTNINSFRLVPADLGKSLSNQNLEIVLPRSMTDIPSIRNREVEVKFTNNINPTPTSIWYTLEEIKNGQLFIDSNTKLSWSFFTRQGQRITAVDSNNQLGNGVFGNLQTTPHEINNEQIIPINIPNSSVRDWNITLGGDTKNITIINSNTNAQVQEHLELQYAIGSINENNVFVPRIFNGNIWFKDTDFSNALKNNSIDITLGNNFIYARVVLKNVPNKTIVVSGNEQINTINQSGITFSFNTGENGLPILNGTQIFDGQNFTPVSNAKGLVKIFYNATRDFETLKSTSVIVGGSDSKNLSINFGQLSLSSLRSSGIDVQFSINNGTTWESYLVEGQLIDASVSNDPTKVSLRLFPRNNFATEISTQALVVKNVQARILISGLNINNLRDANLVNLSGNTRDLAINVDQNVYRGATGNSTTPITNIVQVRFAINGVLGGTFFEKDEFLRELRSLPRSILNAIRPGDFRVSFILLNNEDFSLEEGLSTPQIPNITNVKRLVDLFDHVNLANGSSIVSSGSTSRLSLSNPNSLLSETTLTQLGIVLEYGSYRYRANGDKIDVNYVWETIIPTAISSATPDRTNQNFNFAPNINSNAFSLAFRFKIIDENTTIIVNGNSNIVNPGVDGDLGFSINTNSLTKDIIFGTTTTSNFINPNDLQKIVLTGTTLNINQLISHSENNLLNSIIQTDIRNVLRVEYSFDSSNFYDFETFKKEANEHQKNNENWSLEYKNILLPNGTRTDIQGFGNIKKIFVKFEVKPEHRSQFTIPQNQSREANISGLTNGTHILGNALQSSYDISKWLNILNTTPITVAPGSTSDNVSGLVLPTPIEGLSVQDAINQLSQRGYIVEFNAPSGQNPALWVTNLNLITSVGNSRIIRVRVVPIGFRQGTAVAGNLTTGEISNGYTNIIRPNYINTTNPYSFNDGIDVRVSVPTTLTISNPSIALLNEIKPSGNTNQIILASQNNIDAIRNSLLANGIILNIPGVASGTVELQYAIGNQGATDLGTESTHLRQLTNSRTSRWYNAADFSKFLKEFVNQNALNAILGNNLNIYVRYGLTSSPALGVEGQIEGLLTDNENQLNQFRVQNPSPTLLTSTTQGFINVDRIISDISAANALSFNNANPNILSNSIFKIDLPLSLTEEGINDVSQFLRTNNLALEFSVGQNAGLDFAEWINLDQFNAVPSTTVNFGNPPRLVFRIRNTNPTSFVIYSQTSMTNSLVSVNIEAKLDNINVSLNLSSADINRVQFSGTTSNLVINDESATSNFYVANGDVELQYSLVKRANGIDLAFAIPGQNSLWLNKNTFSNSLARWIPTTFNATTGIPILDNVFTLNLNYNAANFQEDTFKIVARYVITTQGLTKRLSFTPDFRNPTRLNESNIVNINISNWSTVKTIINLSSLVNYLSRQNTIINFGNSIDSSNITSIILPDPLNQNPSSITSRTLVRFLTNNGFEIKYAFGNNANLVIANYTTNWNSNFQANPISLLRTNGTSVLGILLNSTNSNFEIINSANNPTTTPILKEGNSINIPTLINLPNLEIEASRIIFNANDSQPLSSRFLTIDDSSLLGLIRNNDNFPNNEQVILEYSNGSSLLPNSSEIWFSKENFIRNLAQNRPSSLITPNRIFVRYGLIDRTSNSFRVPTFNSRLTIDPNSDLIDGVFIPNSTNLKSHVDLSIQLSALTSGTRGGAITFPNGATTARLGNATLTGDISFGGIISPLSALGIQLQFSADNTTWFTYDPNNFQPQSLIPNNTLFARFNLTTANATNNFVLSSEEFVNVEIASTVKLALILDANLLTNINLSGNNKFINIDGSDILNPNSSFNVQLQTILDNANSSLLKWGIQNIGDLSVQFSSTFSSSANLGPNNWLTKENFIREFANNLGTFTEAPINLEIRARYFFTNPLNINLATASSNLETSIGNTIVALTDLSNRSIRAINSSSNIKIFINTNEFIEALRNGQTRFELGSTSSNIRGVPILPNNFNNEILNLLSSRYGIIAQFGTSNSSAEIPIVWSNSLISSLQTDINNKPILWMRFVAENVKGIVPTVEEPITTQVHVGTFGTPILLQPIIPISVETNSAHLRFVRITGNTKNINININEALALAPALSRDKLTVEFSIGGNPSNIANNKVVELIPGQIWYKHREFEAALANYPKNILHGNLIYMRWAFSGNQNNEGEQILDSSSILYVPSIDNGNSSFAVFADITKYFEQLQNITLGGTTNSPFFANVPSLLQANPELFENIPNDPVDFLFPGLELEFSQFAEGPWQKTPLSSIVLTNNYFVRLVSNSIVRINYVFSFSPTSDIVTFTSPVKLDTTNVKTIVNVPPVTQLQNIANISFSGTLNNLIITENINEIRSLIENLNPINKNLANNIVIQYSYFENPTSNQWFNKENFINELSRLKGRVSESEFIILKSQIKIKYAINNSSFIVGMNDSPIDDLQSQTNISLIQQNSFSGLINLDSSPLSLFKKVILSGTHNNYSLNFDGLSREAMKSILDRYTSISLQTPFSIYITNTAGEGIPSFEEGRLIYRSNNPLVLENITNFPLDLGNTIPEELPLFIRFVPNPTSADVANTYRILNEGNLLDVNQGIQFRIKVSVDPINPFRIDLKSVVDTIFANQLSNFASQIVANPNETFTIQGNSTLALTNGGSIISNPKEFFNELDLNDAEFLAFQYFVSNSRLSPQEIANLRLSTSSSFFTQEIPSNLKSGQFVYIRVGIDQNNPKANSLEVSNSSIITEVLVTNLAIDLVRSPLNWDFVDFENVTGTIPFSGTSFINNLILNVDQNENFRGVGIRIFNNFTYLTNTGQEVIFTNSNPPTQDVLNTLLKINGAFVVKTQIGIPSNGDKELKLINDQGSEAGITYWVNSQGVPLPPLQRAINVNEDLFFQLTRNPDGQISFAQNRSLANFELFNIYAEATISYQFIALDGFSGFINTENTTILDLLSQIQEFKVPSGEIKNQINGISQFEVLMPQIVHSTSPLNLPPISGISTFANLVVNRNGVQIDSNNLINNLSQNLLSIEIILTKTINGEQKQTIFSVQNGRIDFPTNLENGDLVTIQIIPLNSNFFAISYLEKPNLRETFTISGLEVDPGLEAFKFLRTGFNINNNSPVSGRGSFEVLSNDPQDPFNALKDPVNRNSNLQWNYSIFRPKANQDGTFGPEYEVISFERNEKPISLKNGDIVQWILALKNNENGGIITTTYNNAIASPFGTPQVSKLRIDKPGLFFTRLINGVPRRIDLTEGFLVSGLKESLSIPNDFNLNAISISFIGQNQIGSFEANTSNLNIPEKTIITYFKRGENGEEIQIFPNSTSTNLSNGETIIIRLQLDPQFNNDFALDVPSGAIIEINQIVSGLIEQSNPGAQIAIITAASVATILTLGLGVLSLIIIRRRKLKGK</sequence>
<feature type="transmembrane region" description="Helical" evidence="2">
    <location>
        <begin position="4695"/>
        <end position="4719"/>
    </location>
</feature>
<dbReference type="EMBL" id="AE017308">
    <property type="protein sequence ID" value="AAT27590.1"/>
    <property type="molecule type" value="Genomic_DNA"/>
</dbReference>
<evidence type="ECO:0000256" key="1">
    <source>
        <dbReference type="SAM" id="MobiDB-lite"/>
    </source>
</evidence>
<dbReference type="Proteomes" id="UP000009072">
    <property type="component" value="Chromosome"/>
</dbReference>
<dbReference type="HOGENOM" id="CLU_223481_0_0_14"/>
<keyword evidence="2" id="KW-1133">Transmembrane helix</keyword>
<accession>F8WJV8</accession>
<keyword evidence="2" id="KW-0472">Membrane</keyword>
<dbReference type="eggNOG" id="ENOG5031Z9J">
    <property type="taxonomic scope" value="Bacteria"/>
</dbReference>
<dbReference type="RefSeq" id="WP_011264624.1">
    <property type="nucleotide sequence ID" value="NC_006908.1"/>
</dbReference>
<keyword evidence="2" id="KW-0812">Transmembrane</keyword>
<feature type="compositionally biased region" description="Polar residues" evidence="1">
    <location>
        <begin position="288"/>
        <end position="306"/>
    </location>
</feature>
<evidence type="ECO:0000313" key="3">
    <source>
        <dbReference type="EMBL" id="AAT27590.1"/>
    </source>
</evidence>
<evidence type="ECO:0000313" key="4">
    <source>
        <dbReference type="Proteomes" id="UP000009072"/>
    </source>
</evidence>
<gene>
    <name evidence="3" type="primary">gliB</name>
    <name evidence="3" type="ordered locus">MMOB1040</name>
</gene>
<dbReference type="KEGG" id="mmo:MMOB1040"/>
<reference evidence="3 4" key="1">
    <citation type="journal article" date="2004" name="Genome Res.">
        <title>The complete genome and proteome of Mycoplasma mobile.</title>
        <authorList>
            <person name="Jaffe J.D."/>
            <person name="Stange-Thomann N."/>
            <person name="Smith C."/>
            <person name="DeCaprio D."/>
            <person name="Fisher S."/>
            <person name="Butler J."/>
            <person name="Calvo S."/>
            <person name="Elkins T."/>
            <person name="FitzGerald M.G."/>
            <person name="Hafez N."/>
            <person name="Kodira C.D."/>
            <person name="Major J."/>
            <person name="Wang S."/>
            <person name="Wilkinson J."/>
            <person name="Nicol R."/>
            <person name="Nusbaum C."/>
            <person name="Birren B."/>
            <person name="Berg H.C."/>
            <person name="Church G.M."/>
        </authorList>
    </citation>
    <scope>NUCLEOTIDE SEQUENCE [LARGE SCALE GENOMIC DNA]</scope>
    <source>
        <strain evidence="4">ATCC 43663 / 163K / NCTC 11711</strain>
    </source>
</reference>
<name>F8WJV8_MYCM1</name>
<dbReference type="STRING" id="267748.MMOB1040"/>
<organism evidence="3 4">
    <name type="scientific">Mycoplasma mobile (strain ATCC 43663 / 163K / NCTC 11711)</name>
    <name type="common">Mesomycoplasma mobile</name>
    <dbReference type="NCBI Taxonomy" id="267748"/>
    <lineage>
        <taxon>Bacteria</taxon>
        <taxon>Bacillati</taxon>
        <taxon>Mycoplasmatota</taxon>
        <taxon>Mycoplasmoidales</taxon>
        <taxon>Metamycoplasmataceae</taxon>
        <taxon>Mesomycoplasma</taxon>
    </lineage>
</organism>
<dbReference type="SUPFAM" id="SSF50998">
    <property type="entry name" value="Quinoprotein alcohol dehydrogenase-like"/>
    <property type="match status" value="1"/>
</dbReference>